<feature type="signal peptide" evidence="1">
    <location>
        <begin position="1"/>
        <end position="21"/>
    </location>
</feature>
<comment type="caution">
    <text evidence="2">The sequence shown here is derived from an EMBL/GenBank/DDBJ whole genome shotgun (WGS) entry which is preliminary data.</text>
</comment>
<name>A0AB74JGA6_AURPU</name>
<accession>A0AB74JGA6</accession>
<dbReference type="Proteomes" id="UP000310374">
    <property type="component" value="Unassembled WGS sequence"/>
</dbReference>
<gene>
    <name evidence="2" type="ORF">D6D12_09674</name>
</gene>
<proteinExistence type="predicted"/>
<keyword evidence="1" id="KW-0732">Signal</keyword>
<protein>
    <submittedName>
        <fullName evidence="2">Uncharacterized protein</fullName>
    </submittedName>
</protein>
<feature type="chain" id="PRO_5044500757" evidence="1">
    <location>
        <begin position="22"/>
        <end position="308"/>
    </location>
</feature>
<dbReference type="EMBL" id="QZAT01000216">
    <property type="protein sequence ID" value="THX21870.1"/>
    <property type="molecule type" value="Genomic_DNA"/>
</dbReference>
<dbReference type="AlphaFoldDB" id="A0AB74JGA6"/>
<evidence type="ECO:0000313" key="3">
    <source>
        <dbReference type="Proteomes" id="UP000310374"/>
    </source>
</evidence>
<sequence length="308" mass="34187">MSFCFLLRVFALCVLAHLVAADSPNHAEIHGRSTTKTAKKLSCIKSDVSLLKKEVSHPLEFCKFYLSDKRTRSPLPSLGVTALQNACKCIQPSPPPEPTIIHGALPSSKQCSQWTKLLNGEYKHVAEFCNFYLGYPRKRSPVPGLSVSNLLTGCKCAIGSTTVTSVAKAQQTSTARTLASTKSSSIAKQAKSSASSRSAKACDGAGLCVQNLTITFHHEVVNLGGPFFDNLWNRLGDTRSPHRVCIYRDICFFIAGQSIADFWFFCFHSIQIDEKQYFNNKKNLHVNNGDQRHANDQQRSFWNIKRDP</sequence>
<evidence type="ECO:0000256" key="1">
    <source>
        <dbReference type="SAM" id="SignalP"/>
    </source>
</evidence>
<evidence type="ECO:0000313" key="2">
    <source>
        <dbReference type="EMBL" id="THX21870.1"/>
    </source>
</evidence>
<reference evidence="2 3" key="1">
    <citation type="submission" date="2018-10" db="EMBL/GenBank/DDBJ databases">
        <title>Fifty Aureobasidium pullulans genomes reveal a recombining polyextremotolerant generalist.</title>
        <authorList>
            <person name="Gostincar C."/>
            <person name="Turk M."/>
            <person name="Zajc J."/>
            <person name="Gunde-Cimerman N."/>
        </authorList>
    </citation>
    <scope>NUCLEOTIDE SEQUENCE [LARGE SCALE GENOMIC DNA]</scope>
    <source>
        <strain evidence="2 3">EXF-10081</strain>
    </source>
</reference>
<organism evidence="2 3">
    <name type="scientific">Aureobasidium pullulans</name>
    <name type="common">Black yeast</name>
    <name type="synonym">Pullularia pullulans</name>
    <dbReference type="NCBI Taxonomy" id="5580"/>
    <lineage>
        <taxon>Eukaryota</taxon>
        <taxon>Fungi</taxon>
        <taxon>Dikarya</taxon>
        <taxon>Ascomycota</taxon>
        <taxon>Pezizomycotina</taxon>
        <taxon>Dothideomycetes</taxon>
        <taxon>Dothideomycetidae</taxon>
        <taxon>Dothideales</taxon>
        <taxon>Saccotheciaceae</taxon>
        <taxon>Aureobasidium</taxon>
    </lineage>
</organism>